<dbReference type="AlphaFoldDB" id="A0AAP3E5J8"/>
<keyword evidence="1" id="KW-0472">Membrane</keyword>
<comment type="caution">
    <text evidence="3">The sequence shown here is derived from an EMBL/GenBank/DDBJ whole genome shotgun (WGS) entry which is preliminary data.</text>
</comment>
<keyword evidence="4" id="KW-1185">Reference proteome</keyword>
<feature type="domain" description="DUF7313" evidence="2">
    <location>
        <begin position="5"/>
        <end position="150"/>
    </location>
</feature>
<protein>
    <recommendedName>
        <fullName evidence="2">DUF7313 domain-containing protein</fullName>
    </recommendedName>
</protein>
<dbReference type="InterPro" id="IPR055737">
    <property type="entry name" value="DUF7313"/>
</dbReference>
<evidence type="ECO:0000259" key="2">
    <source>
        <dbReference type="Pfam" id="PF23995"/>
    </source>
</evidence>
<name>A0AAP3E5J8_9EURY</name>
<keyword evidence="1" id="KW-1133">Transmembrane helix</keyword>
<dbReference type="Pfam" id="PF23995">
    <property type="entry name" value="DUF7313"/>
    <property type="match status" value="1"/>
</dbReference>
<dbReference type="RefSeq" id="WP_342805884.1">
    <property type="nucleotide sequence ID" value="NZ_JAOPJZ010000001.1"/>
</dbReference>
<dbReference type="EMBL" id="JAOPJZ010000001">
    <property type="protein sequence ID" value="MCU4750777.1"/>
    <property type="molecule type" value="Genomic_DNA"/>
</dbReference>
<accession>A0AAP3E5J8</accession>
<gene>
    <name evidence="3" type="ORF">OB919_02080</name>
</gene>
<dbReference type="Proteomes" id="UP001321047">
    <property type="component" value="Unassembled WGS sequence"/>
</dbReference>
<reference evidence="3 4" key="1">
    <citation type="submission" date="2022-09" db="EMBL/GenBank/DDBJ databases">
        <title>Enrichment on poylsaccharides allowed isolation of novel metabolic and taxonomic groups of Haloarchaea.</title>
        <authorList>
            <person name="Sorokin D.Y."/>
            <person name="Elcheninov A.G."/>
            <person name="Khizhniak T.V."/>
            <person name="Kolganova T.V."/>
            <person name="Kublanov I.V."/>
        </authorList>
    </citation>
    <scope>NUCLEOTIDE SEQUENCE [LARGE SCALE GENOMIC DNA]</scope>
    <source>
        <strain evidence="3 4">AArc-curdl1</strain>
    </source>
</reference>
<evidence type="ECO:0000313" key="3">
    <source>
        <dbReference type="EMBL" id="MCU4750777.1"/>
    </source>
</evidence>
<keyword evidence="1" id="KW-0812">Transmembrane</keyword>
<evidence type="ECO:0000313" key="4">
    <source>
        <dbReference type="Proteomes" id="UP001321047"/>
    </source>
</evidence>
<feature type="transmembrane region" description="Helical" evidence="1">
    <location>
        <begin position="20"/>
        <end position="41"/>
    </location>
</feature>
<feature type="transmembrane region" description="Helical" evidence="1">
    <location>
        <begin position="84"/>
        <end position="101"/>
    </location>
</feature>
<organism evidence="3 4">
    <name type="scientific">Natronosalvus hydrolyticus</name>
    <dbReference type="NCBI Taxonomy" id="2979988"/>
    <lineage>
        <taxon>Archaea</taxon>
        <taxon>Methanobacteriati</taxon>
        <taxon>Methanobacteriota</taxon>
        <taxon>Stenosarchaea group</taxon>
        <taxon>Halobacteria</taxon>
        <taxon>Halobacteriales</taxon>
        <taxon>Natrialbaceae</taxon>
        <taxon>Natronosalvus</taxon>
    </lineage>
</organism>
<evidence type="ECO:0000256" key="1">
    <source>
        <dbReference type="SAM" id="Phobius"/>
    </source>
</evidence>
<feature type="transmembrane region" description="Helical" evidence="1">
    <location>
        <begin position="121"/>
        <end position="142"/>
    </location>
</feature>
<proteinExistence type="predicted"/>
<sequence length="150" mass="16394">MLSPALLGPIDVLGETVVAGVTIIEFVLLALVVVNLIVRAVAHRSYVAAAKDGAETLSRNVALDVTNVLIVLGGFYYITVHVHGGVVFTTLALGLLLTDFFEFESRMVELRQEMPLERPKAALVASTFVFLYIAYQSLFFLIQPLWDAVV</sequence>
<feature type="transmembrane region" description="Helical" evidence="1">
    <location>
        <begin position="61"/>
        <end position="78"/>
    </location>
</feature>